<evidence type="ECO:0000256" key="1">
    <source>
        <dbReference type="ARBA" id="ARBA00004141"/>
    </source>
</evidence>
<keyword evidence="8" id="KW-1185">Reference proteome</keyword>
<evidence type="ECO:0000256" key="4">
    <source>
        <dbReference type="ARBA" id="ARBA00023136"/>
    </source>
</evidence>
<dbReference type="Pfam" id="PF04138">
    <property type="entry name" value="GtrA_DPMS_TM"/>
    <property type="match status" value="1"/>
</dbReference>
<comment type="caution">
    <text evidence="7">The sequence shown here is derived from an EMBL/GenBank/DDBJ whole genome shotgun (WGS) entry which is preliminary data.</text>
</comment>
<name>A0A327YRD0_9FLAO</name>
<sequence>MKILKNKELQSQVLKYIIISLFGYGFVFVSLYIFVDILKFNKSIAFMIVYGISYLMLYTLQLRVLFKTTHSNSKLIKFCLSLVFFYVLANILYNTFNYFEINYLISTFITILILTPLRFIISKFYVYK</sequence>
<evidence type="ECO:0000256" key="5">
    <source>
        <dbReference type="SAM" id="Phobius"/>
    </source>
</evidence>
<feature type="domain" description="GtrA/DPMS transmembrane" evidence="6">
    <location>
        <begin position="15"/>
        <end position="126"/>
    </location>
</feature>
<dbReference type="EMBL" id="QLMI01000004">
    <property type="protein sequence ID" value="RAK22667.1"/>
    <property type="molecule type" value="Genomic_DNA"/>
</dbReference>
<evidence type="ECO:0000313" key="7">
    <source>
        <dbReference type="EMBL" id="RAK22667.1"/>
    </source>
</evidence>
<keyword evidence="2 5" id="KW-0812">Transmembrane</keyword>
<protein>
    <submittedName>
        <fullName evidence="7">GtrA-like protein</fullName>
    </submittedName>
</protein>
<keyword evidence="3 5" id="KW-1133">Transmembrane helix</keyword>
<keyword evidence="4 5" id="KW-0472">Membrane</keyword>
<feature type="transmembrane region" description="Helical" evidence="5">
    <location>
        <begin position="12"/>
        <end position="35"/>
    </location>
</feature>
<dbReference type="GO" id="GO:0016020">
    <property type="term" value="C:membrane"/>
    <property type="evidence" value="ECO:0007669"/>
    <property type="project" value="UniProtKB-SubCell"/>
</dbReference>
<comment type="subcellular location">
    <subcellularLocation>
        <location evidence="1">Membrane</location>
        <topology evidence="1">Multi-pass membrane protein</topology>
    </subcellularLocation>
</comment>
<accession>A0A327YRD0</accession>
<feature type="transmembrane region" description="Helical" evidence="5">
    <location>
        <begin position="78"/>
        <end position="96"/>
    </location>
</feature>
<evidence type="ECO:0000256" key="3">
    <source>
        <dbReference type="ARBA" id="ARBA00022989"/>
    </source>
</evidence>
<reference evidence="7 8" key="1">
    <citation type="submission" date="2018-06" db="EMBL/GenBank/DDBJ databases">
        <title>Genomic Encyclopedia of Type Strains, Phase III (KMG-III): the genomes of soil and plant-associated and newly described type strains.</title>
        <authorList>
            <person name="Whitman W."/>
        </authorList>
    </citation>
    <scope>NUCLEOTIDE SEQUENCE [LARGE SCALE GENOMIC DNA]</scope>
    <source>
        <strain evidence="7 8">CGMCC 1.12398</strain>
    </source>
</reference>
<evidence type="ECO:0000259" key="6">
    <source>
        <dbReference type="Pfam" id="PF04138"/>
    </source>
</evidence>
<evidence type="ECO:0000256" key="2">
    <source>
        <dbReference type="ARBA" id="ARBA00022692"/>
    </source>
</evidence>
<gene>
    <name evidence="7" type="ORF">B0I03_104193</name>
</gene>
<organism evidence="7 8">
    <name type="scientific">Flavobacterium aquaticum</name>
    <dbReference type="NCBI Taxonomy" id="1236486"/>
    <lineage>
        <taxon>Bacteria</taxon>
        <taxon>Pseudomonadati</taxon>
        <taxon>Bacteroidota</taxon>
        <taxon>Flavobacteriia</taxon>
        <taxon>Flavobacteriales</taxon>
        <taxon>Flavobacteriaceae</taxon>
        <taxon>Flavobacterium</taxon>
    </lineage>
</organism>
<dbReference type="AlphaFoldDB" id="A0A327YRD0"/>
<dbReference type="RefSeq" id="WP_181452369.1">
    <property type="nucleotide sequence ID" value="NZ_QLMI01000004.1"/>
</dbReference>
<feature type="transmembrane region" description="Helical" evidence="5">
    <location>
        <begin position="47"/>
        <end position="66"/>
    </location>
</feature>
<proteinExistence type="predicted"/>
<dbReference type="GO" id="GO:0000271">
    <property type="term" value="P:polysaccharide biosynthetic process"/>
    <property type="evidence" value="ECO:0007669"/>
    <property type="project" value="InterPro"/>
</dbReference>
<feature type="transmembrane region" description="Helical" evidence="5">
    <location>
        <begin position="102"/>
        <end position="121"/>
    </location>
</feature>
<evidence type="ECO:0000313" key="8">
    <source>
        <dbReference type="Proteomes" id="UP000249620"/>
    </source>
</evidence>
<dbReference type="InterPro" id="IPR007267">
    <property type="entry name" value="GtrA_DPMS_TM"/>
</dbReference>
<dbReference type="Proteomes" id="UP000249620">
    <property type="component" value="Unassembled WGS sequence"/>
</dbReference>